<feature type="transmembrane region" description="Helical" evidence="14">
    <location>
        <begin position="145"/>
        <end position="170"/>
    </location>
</feature>
<keyword evidence="14" id="KW-1133">Transmembrane helix</keyword>
<dbReference type="GO" id="GO:0006233">
    <property type="term" value="P:dTDP biosynthetic process"/>
    <property type="evidence" value="ECO:0007669"/>
    <property type="project" value="InterPro"/>
</dbReference>
<comment type="catalytic activity">
    <reaction evidence="11">
        <text>dTMP + ATP = dTDP + ADP</text>
        <dbReference type="Rhea" id="RHEA:13517"/>
        <dbReference type="ChEBI" id="CHEBI:30616"/>
        <dbReference type="ChEBI" id="CHEBI:58369"/>
        <dbReference type="ChEBI" id="CHEBI:63528"/>
        <dbReference type="ChEBI" id="CHEBI:456216"/>
        <dbReference type="EC" id="2.7.4.9"/>
    </reaction>
</comment>
<comment type="function">
    <text evidence="12">Catalyzes the phosphorylation of thymidine monophosphate (dTMP) to thymidine diphosphate (dTDP), the immediate precursor for the DNA building block dTTP, with ATP as the preferred phosphoryl donor in the presence of Mg(2+).</text>
</comment>
<dbReference type="PANTHER" id="PTHR15264:SF2">
    <property type="entry name" value="PROGRAMMED CELL DEATH PROTEIN 1"/>
    <property type="match status" value="1"/>
</dbReference>
<evidence type="ECO:0000256" key="9">
    <source>
        <dbReference type="ARBA" id="ARBA00022840"/>
    </source>
</evidence>
<dbReference type="EC" id="2.7.4.9" evidence="3"/>
<reference evidence="16" key="1">
    <citation type="submission" date="2020-03" db="EMBL/GenBank/DDBJ databases">
        <title>Studies in the Genomics of Life Span.</title>
        <authorList>
            <person name="Glass D."/>
        </authorList>
    </citation>
    <scope>NUCLEOTIDE SEQUENCE</scope>
    <source>
        <strain evidence="16">SUZIE</strain>
        <tissue evidence="16">Muscle</tissue>
    </source>
</reference>
<evidence type="ECO:0000256" key="7">
    <source>
        <dbReference type="ARBA" id="ARBA00022741"/>
    </source>
</evidence>
<dbReference type="InterPro" id="IPR013106">
    <property type="entry name" value="Ig_V-set"/>
</dbReference>
<evidence type="ECO:0000256" key="14">
    <source>
        <dbReference type="SAM" id="Phobius"/>
    </source>
</evidence>
<gene>
    <name evidence="16" type="ORF">SUZIE_196020</name>
</gene>
<comment type="similarity">
    <text evidence="2">Belongs to the thymidylate kinase family.</text>
</comment>
<name>A0AA41NCW7_SCICA</name>
<evidence type="ECO:0000256" key="5">
    <source>
        <dbReference type="ARBA" id="ARBA00022679"/>
    </source>
</evidence>
<dbReference type="Pfam" id="PF02223">
    <property type="entry name" value="Thymidylate_kin"/>
    <property type="match status" value="1"/>
</dbReference>
<dbReference type="InterPro" id="IPR036179">
    <property type="entry name" value="Ig-like_dom_sf"/>
</dbReference>
<comment type="caution">
    <text evidence="16">The sequence shown here is derived from an EMBL/GenBank/DDBJ whole genome shotgun (WGS) entry which is preliminary data.</text>
</comment>
<keyword evidence="17" id="KW-1185">Reference proteome</keyword>
<feature type="domain" description="Ig-like" evidence="15">
    <location>
        <begin position="5"/>
        <end position="107"/>
    </location>
</feature>
<proteinExistence type="inferred from homology"/>
<sequence length="440" mass="48709">APSRPSSLFSFSPAQLTVQEGANATFTCSFSNWSEHLVLNWYRLSPSKQNIKLASFHKGLSEPGRDPRFQVTRLPNGLDFHMSVLSARCNDSGLYLCGVISLSSKVQIQETPAAELRVTDRVLESLTLEPPTAHPRPSPRPASQFPGLAVGVTSVLVGVPVVLLLAWILATTCSRAMPDSERVSPQRLEEPEAKSSPWLPDEPLQHPLPLSIEKEEATAVPVFALDYGELDFEWREKTPTPEPPASCIHTEYATIVFPPSPGRRGSADSPQERSTEIGKLLSSYLEKKSELEDHSVHLLFSANRWEHVPSMKEKLGQGITLVVDRYAFSGVAFTSAKKNFSLDWCKQPDVGLPQPDLVLFLQLGVADAATRGEFGLERYEDRAFQKRALQSFQQLMGDSTLNWKVVDASRSIEDVHQEIRVLSEDAICNAAQRPLGALWT</sequence>
<dbReference type="Pfam" id="PF07686">
    <property type="entry name" value="V-set"/>
    <property type="match status" value="1"/>
</dbReference>
<dbReference type="GO" id="GO:0050777">
    <property type="term" value="P:negative regulation of immune response"/>
    <property type="evidence" value="ECO:0007669"/>
    <property type="project" value="InterPro"/>
</dbReference>
<dbReference type="Gene3D" id="3.40.50.300">
    <property type="entry name" value="P-loop containing nucleotide triphosphate hydrolases"/>
    <property type="match status" value="1"/>
</dbReference>
<evidence type="ECO:0000256" key="1">
    <source>
        <dbReference type="ARBA" id="ARBA00004992"/>
    </source>
</evidence>
<dbReference type="GO" id="GO:0004798">
    <property type="term" value="F:dTMP kinase activity"/>
    <property type="evidence" value="ECO:0007669"/>
    <property type="project" value="UniProtKB-EC"/>
</dbReference>
<dbReference type="PROSITE" id="PS01331">
    <property type="entry name" value="THYMIDYLATE_KINASE"/>
    <property type="match status" value="1"/>
</dbReference>
<protein>
    <recommendedName>
        <fullName evidence="4">Thymidylate kinase</fullName>
        <ecNumber evidence="3">2.7.4.9</ecNumber>
    </recommendedName>
    <alternativeName>
        <fullName evidence="10">dTMP kinase</fullName>
    </alternativeName>
</protein>
<evidence type="ECO:0000256" key="2">
    <source>
        <dbReference type="ARBA" id="ARBA00009776"/>
    </source>
</evidence>
<dbReference type="InterPro" id="IPR013783">
    <property type="entry name" value="Ig-like_fold"/>
</dbReference>
<dbReference type="InterPro" id="IPR039430">
    <property type="entry name" value="Thymidylate_kin-like_dom"/>
</dbReference>
<dbReference type="Gene3D" id="2.60.40.10">
    <property type="entry name" value="Immunoglobulins"/>
    <property type="match status" value="1"/>
</dbReference>
<keyword evidence="14" id="KW-0472">Membrane</keyword>
<dbReference type="SUPFAM" id="SSF52540">
    <property type="entry name" value="P-loop containing nucleoside triphosphate hydrolases"/>
    <property type="match status" value="1"/>
</dbReference>
<keyword evidence="14" id="KW-0812">Transmembrane</keyword>
<comment type="pathway">
    <text evidence="1">Pyrimidine metabolism; dTTP biosynthesis.</text>
</comment>
<dbReference type="AlphaFoldDB" id="A0AA41NCW7"/>
<dbReference type="InterPro" id="IPR007110">
    <property type="entry name" value="Ig-like_dom"/>
</dbReference>
<evidence type="ECO:0000256" key="12">
    <source>
        <dbReference type="ARBA" id="ARBA00056272"/>
    </source>
</evidence>
<dbReference type="PROSITE" id="PS50835">
    <property type="entry name" value="IG_LIKE"/>
    <property type="match status" value="1"/>
</dbReference>
<dbReference type="InterPro" id="IPR027417">
    <property type="entry name" value="P-loop_NTPase"/>
</dbReference>
<dbReference type="Proteomes" id="UP001166674">
    <property type="component" value="Unassembled WGS sequence"/>
</dbReference>
<feature type="region of interest" description="Disordered" evidence="13">
    <location>
        <begin position="179"/>
        <end position="203"/>
    </location>
</feature>
<evidence type="ECO:0000256" key="13">
    <source>
        <dbReference type="SAM" id="MobiDB-lite"/>
    </source>
</evidence>
<feature type="non-terminal residue" evidence="16">
    <location>
        <position position="1"/>
    </location>
</feature>
<dbReference type="SMART" id="SM00406">
    <property type="entry name" value="IGv"/>
    <property type="match status" value="1"/>
</dbReference>
<evidence type="ECO:0000256" key="3">
    <source>
        <dbReference type="ARBA" id="ARBA00012980"/>
    </source>
</evidence>
<dbReference type="SUPFAM" id="SSF48726">
    <property type="entry name" value="Immunoglobulin"/>
    <property type="match status" value="1"/>
</dbReference>
<feature type="compositionally biased region" description="Basic and acidic residues" evidence="13">
    <location>
        <begin position="179"/>
        <end position="193"/>
    </location>
</feature>
<evidence type="ECO:0000256" key="4">
    <source>
        <dbReference type="ARBA" id="ARBA00017144"/>
    </source>
</evidence>
<evidence type="ECO:0000256" key="11">
    <source>
        <dbReference type="ARBA" id="ARBA00048743"/>
    </source>
</evidence>
<dbReference type="SMART" id="SM00409">
    <property type="entry name" value="IG"/>
    <property type="match status" value="1"/>
</dbReference>
<dbReference type="GO" id="GO:0009897">
    <property type="term" value="C:external side of plasma membrane"/>
    <property type="evidence" value="ECO:0007669"/>
    <property type="project" value="TreeGrafter"/>
</dbReference>
<evidence type="ECO:0000313" key="17">
    <source>
        <dbReference type="Proteomes" id="UP001166674"/>
    </source>
</evidence>
<accession>A0AA41NCW7</accession>
<evidence type="ECO:0000256" key="10">
    <source>
        <dbReference type="ARBA" id="ARBA00029962"/>
    </source>
</evidence>
<dbReference type="InterPro" id="IPR018095">
    <property type="entry name" value="Thymidylate_kin_CS"/>
</dbReference>
<evidence type="ECO:0000256" key="8">
    <source>
        <dbReference type="ARBA" id="ARBA00022777"/>
    </source>
</evidence>
<dbReference type="InterPro" id="IPR042379">
    <property type="entry name" value="PDCD1"/>
</dbReference>
<evidence type="ECO:0000256" key="6">
    <source>
        <dbReference type="ARBA" id="ARBA00022727"/>
    </source>
</evidence>
<evidence type="ECO:0000313" key="16">
    <source>
        <dbReference type="EMBL" id="MBZ3888051.1"/>
    </source>
</evidence>
<keyword evidence="8 16" id="KW-0418">Kinase</keyword>
<dbReference type="FunFam" id="3.40.50.300:FF:000679">
    <property type="entry name" value="Thymidylate kinase"/>
    <property type="match status" value="1"/>
</dbReference>
<organism evidence="16 17">
    <name type="scientific">Sciurus carolinensis</name>
    <name type="common">Eastern gray squirrel</name>
    <dbReference type="NCBI Taxonomy" id="30640"/>
    <lineage>
        <taxon>Eukaryota</taxon>
        <taxon>Metazoa</taxon>
        <taxon>Chordata</taxon>
        <taxon>Craniata</taxon>
        <taxon>Vertebrata</taxon>
        <taxon>Euteleostomi</taxon>
        <taxon>Mammalia</taxon>
        <taxon>Eutheria</taxon>
        <taxon>Euarchontoglires</taxon>
        <taxon>Glires</taxon>
        <taxon>Rodentia</taxon>
        <taxon>Sciuromorpha</taxon>
        <taxon>Sciuridae</taxon>
        <taxon>Sciurinae</taxon>
        <taxon>Sciurini</taxon>
        <taxon>Sciurus</taxon>
    </lineage>
</organism>
<dbReference type="EMBL" id="JAATJV010421159">
    <property type="protein sequence ID" value="MBZ3888051.1"/>
    <property type="molecule type" value="Genomic_DNA"/>
</dbReference>
<dbReference type="PANTHER" id="PTHR15264">
    <property type="entry name" value="PROGRAMMED CELL DEATH PROTEIN 1"/>
    <property type="match status" value="1"/>
</dbReference>
<dbReference type="GO" id="GO:0070234">
    <property type="term" value="P:positive regulation of T cell apoptotic process"/>
    <property type="evidence" value="ECO:0007669"/>
    <property type="project" value="TreeGrafter"/>
</dbReference>
<keyword evidence="7" id="KW-0547">Nucleotide-binding</keyword>
<dbReference type="InterPro" id="IPR003599">
    <property type="entry name" value="Ig_sub"/>
</dbReference>
<dbReference type="GO" id="GO:0005524">
    <property type="term" value="F:ATP binding"/>
    <property type="evidence" value="ECO:0007669"/>
    <property type="project" value="UniProtKB-KW"/>
</dbReference>
<evidence type="ECO:0000259" key="15">
    <source>
        <dbReference type="PROSITE" id="PS50835"/>
    </source>
</evidence>
<keyword evidence="5" id="KW-0808">Transferase</keyword>
<keyword evidence="9" id="KW-0067">ATP-binding</keyword>
<keyword evidence="6" id="KW-0545">Nucleotide biosynthesis</keyword>